<dbReference type="Proteomes" id="UP001218218">
    <property type="component" value="Unassembled WGS sequence"/>
</dbReference>
<accession>A0AAD6ZR28</accession>
<sequence length="636" mass="71381">MSDHSLPDEIISEILSPALKVSDEVFRDTSEVSPFAKYAESTSTYLLVCKSWLRVSTPLLYNIVIIRSKAQAKALSLALAVNKELGQFIKKLRVEGGYGTPMLTILQSSPNISDLFVSLEIYSSDNTSGLCKGLSLLNPNRLILWDLSRKPPENKMVSQLVDALAKSIAQWDRLVVFDCPFVMSANRAKKVISPLIKSRRLHTLAIPRVSASLWAYDTFKECPLKAIHIKKPLEQYERNHYLPRLKIEPKLMALLKFTDTTTRALDQLEPGQLEPALELPRIAPSCNPSFTPLAGAPEDVHDKVWSRVLYFAMSVPEIANNIKSKDVPHRLPLFDLDYLPIMLMCLVAAYWDIFGESSNSESESDTSERAVNSRRRDTNLRSDAMLAILSRTTGLIRFGGRKDIPDYLYASDVEKPISWDAFEAMVQCSGSTLRECSVRIAVRENVSSLAPIFDGFTALRTLIWDSRTAFKVANAPANGLQNLEELRITSTSSSFLVVLSRMKLQSLRRLALSGDGSGPETLLKAHGSKLTHLNISGRNFETLGAQVFELCPNLCSLSIFGYYDAPNAESFDPPRTFATLVKIVFDVPDYWGTRNLSKDEIVKWERFFVEFEPDNFPGVREITAHSCVWPTKEWIL</sequence>
<dbReference type="AlphaFoldDB" id="A0AAD6ZR28"/>
<dbReference type="Gene3D" id="3.80.10.10">
    <property type="entry name" value="Ribonuclease Inhibitor"/>
    <property type="match status" value="1"/>
</dbReference>
<comment type="caution">
    <text evidence="2">The sequence shown here is derived from an EMBL/GenBank/DDBJ whole genome shotgun (WGS) entry which is preliminary data.</text>
</comment>
<organism evidence="2 3">
    <name type="scientific">Mycena albidolilacea</name>
    <dbReference type="NCBI Taxonomy" id="1033008"/>
    <lineage>
        <taxon>Eukaryota</taxon>
        <taxon>Fungi</taxon>
        <taxon>Dikarya</taxon>
        <taxon>Basidiomycota</taxon>
        <taxon>Agaricomycotina</taxon>
        <taxon>Agaricomycetes</taxon>
        <taxon>Agaricomycetidae</taxon>
        <taxon>Agaricales</taxon>
        <taxon>Marasmiineae</taxon>
        <taxon>Mycenaceae</taxon>
        <taxon>Mycena</taxon>
    </lineage>
</organism>
<protein>
    <submittedName>
        <fullName evidence="2">Uncharacterized protein</fullName>
    </submittedName>
</protein>
<dbReference type="EMBL" id="JARIHO010000032">
    <property type="protein sequence ID" value="KAJ7334884.1"/>
    <property type="molecule type" value="Genomic_DNA"/>
</dbReference>
<proteinExistence type="predicted"/>
<dbReference type="InterPro" id="IPR032675">
    <property type="entry name" value="LRR_dom_sf"/>
</dbReference>
<name>A0AAD6ZR28_9AGAR</name>
<evidence type="ECO:0000256" key="1">
    <source>
        <dbReference type="SAM" id="MobiDB-lite"/>
    </source>
</evidence>
<evidence type="ECO:0000313" key="3">
    <source>
        <dbReference type="Proteomes" id="UP001218218"/>
    </source>
</evidence>
<dbReference type="SUPFAM" id="SSF52058">
    <property type="entry name" value="L domain-like"/>
    <property type="match status" value="1"/>
</dbReference>
<feature type="region of interest" description="Disordered" evidence="1">
    <location>
        <begin position="357"/>
        <end position="376"/>
    </location>
</feature>
<gene>
    <name evidence="2" type="ORF">DFH08DRAFT_1019510</name>
</gene>
<keyword evidence="3" id="KW-1185">Reference proteome</keyword>
<reference evidence="2" key="1">
    <citation type="submission" date="2023-03" db="EMBL/GenBank/DDBJ databases">
        <title>Massive genome expansion in bonnet fungi (Mycena s.s.) driven by repeated elements and novel gene families across ecological guilds.</title>
        <authorList>
            <consortium name="Lawrence Berkeley National Laboratory"/>
            <person name="Harder C.B."/>
            <person name="Miyauchi S."/>
            <person name="Viragh M."/>
            <person name="Kuo A."/>
            <person name="Thoen E."/>
            <person name="Andreopoulos B."/>
            <person name="Lu D."/>
            <person name="Skrede I."/>
            <person name="Drula E."/>
            <person name="Henrissat B."/>
            <person name="Morin E."/>
            <person name="Kohler A."/>
            <person name="Barry K."/>
            <person name="LaButti K."/>
            <person name="Morin E."/>
            <person name="Salamov A."/>
            <person name="Lipzen A."/>
            <person name="Mereny Z."/>
            <person name="Hegedus B."/>
            <person name="Baldrian P."/>
            <person name="Stursova M."/>
            <person name="Weitz H."/>
            <person name="Taylor A."/>
            <person name="Grigoriev I.V."/>
            <person name="Nagy L.G."/>
            <person name="Martin F."/>
            <person name="Kauserud H."/>
        </authorList>
    </citation>
    <scope>NUCLEOTIDE SEQUENCE</scope>
    <source>
        <strain evidence="2">CBHHK002</strain>
    </source>
</reference>
<evidence type="ECO:0000313" key="2">
    <source>
        <dbReference type="EMBL" id="KAJ7334884.1"/>
    </source>
</evidence>
<feature type="non-terminal residue" evidence="2">
    <location>
        <position position="636"/>
    </location>
</feature>